<dbReference type="AlphaFoldDB" id="A0A0B7B0W9"/>
<accession>A0A0B7B0W9</accession>
<gene>
    <name evidence="1" type="primary">ORF156565</name>
</gene>
<feature type="non-terminal residue" evidence="1">
    <location>
        <position position="59"/>
    </location>
</feature>
<dbReference type="EMBL" id="HACG01040094">
    <property type="protein sequence ID" value="CEK86959.1"/>
    <property type="molecule type" value="Transcribed_RNA"/>
</dbReference>
<organism evidence="1">
    <name type="scientific">Arion vulgaris</name>
    <dbReference type="NCBI Taxonomy" id="1028688"/>
    <lineage>
        <taxon>Eukaryota</taxon>
        <taxon>Metazoa</taxon>
        <taxon>Spiralia</taxon>
        <taxon>Lophotrochozoa</taxon>
        <taxon>Mollusca</taxon>
        <taxon>Gastropoda</taxon>
        <taxon>Heterobranchia</taxon>
        <taxon>Euthyneura</taxon>
        <taxon>Panpulmonata</taxon>
        <taxon>Eupulmonata</taxon>
        <taxon>Stylommatophora</taxon>
        <taxon>Helicina</taxon>
        <taxon>Arionoidea</taxon>
        <taxon>Arionidae</taxon>
        <taxon>Arion</taxon>
    </lineage>
</organism>
<evidence type="ECO:0000313" key="1">
    <source>
        <dbReference type="EMBL" id="CEK86959.1"/>
    </source>
</evidence>
<proteinExistence type="predicted"/>
<sequence length="59" mass="6726">MWCEKDDFREFPLQVVGLILERAVDGLYTLCVLSSLNRMPLPLGTISTFCQKCLISVYV</sequence>
<name>A0A0B7B0W9_9EUPU</name>
<reference evidence="1" key="1">
    <citation type="submission" date="2014-12" db="EMBL/GenBank/DDBJ databases">
        <title>Insight into the proteome of Arion vulgaris.</title>
        <authorList>
            <person name="Aradska J."/>
            <person name="Bulat T."/>
            <person name="Smidak R."/>
            <person name="Sarate P."/>
            <person name="Gangsoo J."/>
            <person name="Sialana F."/>
            <person name="Bilban M."/>
            <person name="Lubec G."/>
        </authorList>
    </citation>
    <scope>NUCLEOTIDE SEQUENCE</scope>
    <source>
        <tissue evidence="1">Skin</tissue>
    </source>
</reference>
<protein>
    <submittedName>
        <fullName evidence="1">Uncharacterized protein</fullName>
    </submittedName>
</protein>